<name>A0AAV7PJB9_PLEWA</name>
<comment type="caution">
    <text evidence="2">The sequence shown here is derived from an EMBL/GenBank/DDBJ whole genome shotgun (WGS) entry which is preliminary data.</text>
</comment>
<feature type="region of interest" description="Disordered" evidence="1">
    <location>
        <begin position="119"/>
        <end position="201"/>
    </location>
</feature>
<evidence type="ECO:0000313" key="3">
    <source>
        <dbReference type="Proteomes" id="UP001066276"/>
    </source>
</evidence>
<organism evidence="2 3">
    <name type="scientific">Pleurodeles waltl</name>
    <name type="common">Iberian ribbed newt</name>
    <dbReference type="NCBI Taxonomy" id="8319"/>
    <lineage>
        <taxon>Eukaryota</taxon>
        <taxon>Metazoa</taxon>
        <taxon>Chordata</taxon>
        <taxon>Craniata</taxon>
        <taxon>Vertebrata</taxon>
        <taxon>Euteleostomi</taxon>
        <taxon>Amphibia</taxon>
        <taxon>Batrachia</taxon>
        <taxon>Caudata</taxon>
        <taxon>Salamandroidea</taxon>
        <taxon>Salamandridae</taxon>
        <taxon>Pleurodelinae</taxon>
        <taxon>Pleurodeles</taxon>
    </lineage>
</organism>
<gene>
    <name evidence="2" type="ORF">NDU88_005340</name>
</gene>
<sequence>MRCDDPVAVGIQGDVDEPDQAQRQEYDPLEFGALDLLPTNNTGNELVTREKRTRPDPERNDNRLSCGSIQLAAQRSIPSKKWGQLNAPSILKRRGQPLIERLNSIEAVIKRFEFSHDNRDPFTKPREGGCGRTHEPGEIPDTQRARPRGNGEESLIHQTTSKGRGPPVFNEPSKGLFERPSSGHHAGDEEGVGVRGSGSEEAGSVCLRTNSFDIRPSRPPECTPHIIILENVPRLPRGTSESHNSLLNKIAHRLRKQSGWPQALCEEILTTRRVVWVGPTPKASNGDYIILNFKSPSSV</sequence>
<feature type="compositionally biased region" description="Basic and acidic residues" evidence="1">
    <location>
        <begin position="119"/>
        <end position="155"/>
    </location>
</feature>
<keyword evidence="3" id="KW-1185">Reference proteome</keyword>
<evidence type="ECO:0000256" key="1">
    <source>
        <dbReference type="SAM" id="MobiDB-lite"/>
    </source>
</evidence>
<reference evidence="2" key="1">
    <citation type="journal article" date="2022" name="bioRxiv">
        <title>Sequencing and chromosome-scale assembly of the giantPleurodeles waltlgenome.</title>
        <authorList>
            <person name="Brown T."/>
            <person name="Elewa A."/>
            <person name="Iarovenko S."/>
            <person name="Subramanian E."/>
            <person name="Araus A.J."/>
            <person name="Petzold A."/>
            <person name="Susuki M."/>
            <person name="Suzuki K.-i.T."/>
            <person name="Hayashi T."/>
            <person name="Toyoda A."/>
            <person name="Oliveira C."/>
            <person name="Osipova E."/>
            <person name="Leigh N.D."/>
            <person name="Simon A."/>
            <person name="Yun M.H."/>
        </authorList>
    </citation>
    <scope>NUCLEOTIDE SEQUENCE</scope>
    <source>
        <strain evidence="2">20211129_DDA</strain>
        <tissue evidence="2">Liver</tissue>
    </source>
</reference>
<dbReference type="AlphaFoldDB" id="A0AAV7PJB9"/>
<feature type="region of interest" description="Disordered" evidence="1">
    <location>
        <begin position="1"/>
        <end position="64"/>
    </location>
</feature>
<feature type="compositionally biased region" description="Basic and acidic residues" evidence="1">
    <location>
        <begin position="47"/>
        <end position="62"/>
    </location>
</feature>
<proteinExistence type="predicted"/>
<protein>
    <submittedName>
        <fullName evidence="2">Uncharacterized protein</fullName>
    </submittedName>
</protein>
<evidence type="ECO:0000313" key="2">
    <source>
        <dbReference type="EMBL" id="KAJ1126934.1"/>
    </source>
</evidence>
<accession>A0AAV7PJB9</accession>
<dbReference type="EMBL" id="JANPWB010000011">
    <property type="protein sequence ID" value="KAJ1126934.1"/>
    <property type="molecule type" value="Genomic_DNA"/>
</dbReference>
<dbReference type="Proteomes" id="UP001066276">
    <property type="component" value="Chromosome 7"/>
</dbReference>